<dbReference type="InterPro" id="IPR008271">
    <property type="entry name" value="Ser/Thr_kinase_AS"/>
</dbReference>
<proteinExistence type="predicted"/>
<dbReference type="Gene3D" id="1.10.510.10">
    <property type="entry name" value="Transferase(Phosphotransferase) domain 1"/>
    <property type="match status" value="1"/>
</dbReference>
<evidence type="ECO:0000313" key="8">
    <source>
        <dbReference type="EMBL" id="WOX26085.1"/>
    </source>
</evidence>
<dbReference type="PROSITE" id="PS00108">
    <property type="entry name" value="PROTEIN_KINASE_ST"/>
    <property type="match status" value="1"/>
</dbReference>
<dbReference type="SUPFAM" id="SSF56112">
    <property type="entry name" value="Protein kinase-like (PK-like)"/>
    <property type="match status" value="1"/>
</dbReference>
<sequence>MRHGADGTGAGLPERIGGYAVERELGAGGMGTVYLARSRGGRAVAVKVARPELAADPHFRERFRAEVAAARSVGGFHTAPVVDADPAAPAPWLATAYVPGPTLSALLEAEGPMDEARLRQLGAALAEALAAIHGCGLVHRDLKPGNIIMAADGPRVLDFGIARALESTRLTATGTAFGTPGFLAPEQAQGQEVDGAADVFALGAVLVAAAGGSAFGAGTPMGLMYRSVHEAPDLTAVPDGLRPVVASCLAKDPSQRPTPDGLLDLFAPETAAPVPTPYSPTAAYPPAVTPPPPPAYPPSAYAPSPFSPSPFSPSPHPSPYSASPYPPSDAVPPHMAPTAAARGGGSPADAELAFVAVAATRSLLIDAGGVMLGLETGDVQFAWAEIHSVGFAPEGPKHLRVTVHLHNGAAPQILLAARRRAQLREWLEDLPLILECFA</sequence>
<organism evidence="8 9">
    <name type="scientific">Streptomyces solicathayae</name>
    <dbReference type="NCBI Taxonomy" id="3081768"/>
    <lineage>
        <taxon>Bacteria</taxon>
        <taxon>Bacillati</taxon>
        <taxon>Actinomycetota</taxon>
        <taxon>Actinomycetes</taxon>
        <taxon>Kitasatosporales</taxon>
        <taxon>Streptomycetaceae</taxon>
        <taxon>Streptomyces</taxon>
    </lineage>
</organism>
<dbReference type="PRINTS" id="PR01217">
    <property type="entry name" value="PRICHEXTENSN"/>
</dbReference>
<evidence type="ECO:0000313" key="9">
    <source>
        <dbReference type="Proteomes" id="UP001301731"/>
    </source>
</evidence>
<feature type="domain" description="Protein kinase" evidence="7">
    <location>
        <begin position="19"/>
        <end position="270"/>
    </location>
</feature>
<dbReference type="Gene3D" id="3.30.200.20">
    <property type="entry name" value="Phosphorylase Kinase, domain 1"/>
    <property type="match status" value="1"/>
</dbReference>
<evidence type="ECO:0000256" key="3">
    <source>
        <dbReference type="ARBA" id="ARBA00022777"/>
    </source>
</evidence>
<dbReference type="PROSITE" id="PS50011">
    <property type="entry name" value="PROTEIN_KINASE_DOM"/>
    <property type="match status" value="1"/>
</dbReference>
<dbReference type="InterPro" id="IPR011009">
    <property type="entry name" value="Kinase-like_dom_sf"/>
</dbReference>
<dbReference type="InterPro" id="IPR017441">
    <property type="entry name" value="Protein_kinase_ATP_BS"/>
</dbReference>
<evidence type="ECO:0000256" key="5">
    <source>
        <dbReference type="PROSITE-ProRule" id="PRU10141"/>
    </source>
</evidence>
<keyword evidence="1 8" id="KW-0808">Transferase</keyword>
<keyword evidence="9" id="KW-1185">Reference proteome</keyword>
<dbReference type="Proteomes" id="UP001301731">
    <property type="component" value="Chromosome"/>
</dbReference>
<protein>
    <submittedName>
        <fullName evidence="8">Serine/threonine-protein kinase</fullName>
        <ecNumber evidence="8">2.7.11.1</ecNumber>
    </submittedName>
</protein>
<evidence type="ECO:0000256" key="4">
    <source>
        <dbReference type="ARBA" id="ARBA00022840"/>
    </source>
</evidence>
<dbReference type="EC" id="2.7.11.1" evidence="8"/>
<dbReference type="GO" id="GO:0004674">
    <property type="term" value="F:protein serine/threonine kinase activity"/>
    <property type="evidence" value="ECO:0007669"/>
    <property type="project" value="UniProtKB-EC"/>
</dbReference>
<dbReference type="PANTHER" id="PTHR43289">
    <property type="entry name" value="MITOGEN-ACTIVATED PROTEIN KINASE KINASE KINASE 20-RELATED"/>
    <property type="match status" value="1"/>
</dbReference>
<dbReference type="PROSITE" id="PS00107">
    <property type="entry name" value="PROTEIN_KINASE_ATP"/>
    <property type="match status" value="1"/>
</dbReference>
<name>A0ABZ0M367_9ACTN</name>
<dbReference type="RefSeq" id="WP_318108973.1">
    <property type="nucleotide sequence ID" value="NZ_CP137573.1"/>
</dbReference>
<feature type="binding site" evidence="5">
    <location>
        <position position="47"/>
    </location>
    <ligand>
        <name>ATP</name>
        <dbReference type="ChEBI" id="CHEBI:30616"/>
    </ligand>
</feature>
<feature type="compositionally biased region" description="Pro residues" evidence="6">
    <location>
        <begin position="306"/>
        <end position="330"/>
    </location>
</feature>
<evidence type="ECO:0000259" key="7">
    <source>
        <dbReference type="PROSITE" id="PS50011"/>
    </source>
</evidence>
<keyword evidence="4 5" id="KW-0067">ATP-binding</keyword>
<accession>A0ABZ0M367</accession>
<dbReference type="Pfam" id="PF00069">
    <property type="entry name" value="Pkinase"/>
    <property type="match status" value="1"/>
</dbReference>
<dbReference type="PANTHER" id="PTHR43289:SF34">
    <property type="entry name" value="SERINE_THREONINE-PROTEIN KINASE YBDM-RELATED"/>
    <property type="match status" value="1"/>
</dbReference>
<dbReference type="CDD" id="cd14014">
    <property type="entry name" value="STKc_PknB_like"/>
    <property type="match status" value="1"/>
</dbReference>
<evidence type="ECO:0000256" key="1">
    <source>
        <dbReference type="ARBA" id="ARBA00022679"/>
    </source>
</evidence>
<keyword evidence="2 5" id="KW-0547">Nucleotide-binding</keyword>
<keyword evidence="3 8" id="KW-0418">Kinase</keyword>
<reference evidence="8 9" key="1">
    <citation type="submission" date="2023-10" db="EMBL/GenBank/DDBJ databases">
        <title>The genome sequence of Streptomyces sp. HUAS YS2.</title>
        <authorList>
            <person name="Mo P."/>
        </authorList>
    </citation>
    <scope>NUCLEOTIDE SEQUENCE [LARGE SCALE GENOMIC DNA]</scope>
    <source>
        <strain evidence="8 9">HUAS YS2</strain>
    </source>
</reference>
<evidence type="ECO:0000256" key="6">
    <source>
        <dbReference type="SAM" id="MobiDB-lite"/>
    </source>
</evidence>
<dbReference type="EMBL" id="CP137573">
    <property type="protein sequence ID" value="WOX26085.1"/>
    <property type="molecule type" value="Genomic_DNA"/>
</dbReference>
<evidence type="ECO:0000256" key="2">
    <source>
        <dbReference type="ARBA" id="ARBA00022741"/>
    </source>
</evidence>
<dbReference type="InterPro" id="IPR000719">
    <property type="entry name" value="Prot_kinase_dom"/>
</dbReference>
<feature type="region of interest" description="Disordered" evidence="6">
    <location>
        <begin position="306"/>
        <end position="343"/>
    </location>
</feature>
<gene>
    <name evidence="8" type="ORF">R2D22_33760</name>
</gene>
<dbReference type="SMART" id="SM00220">
    <property type="entry name" value="S_TKc"/>
    <property type="match status" value="1"/>
</dbReference>